<dbReference type="Proteomes" id="UP001497700">
    <property type="component" value="Unassembled WGS sequence"/>
</dbReference>
<keyword evidence="2" id="KW-1185">Reference proteome</keyword>
<keyword evidence="1" id="KW-0378">Hydrolase</keyword>
<protein>
    <submittedName>
        <fullName evidence="1">P-loop containing nucleoside triphosphate hydrolase protein</fullName>
    </submittedName>
</protein>
<name>A0ACB9Z6U6_9PEZI</name>
<organism evidence="1 2">
    <name type="scientific">Hypoxylon rubiginosum</name>
    <dbReference type="NCBI Taxonomy" id="110542"/>
    <lineage>
        <taxon>Eukaryota</taxon>
        <taxon>Fungi</taxon>
        <taxon>Dikarya</taxon>
        <taxon>Ascomycota</taxon>
        <taxon>Pezizomycotina</taxon>
        <taxon>Sordariomycetes</taxon>
        <taxon>Xylariomycetidae</taxon>
        <taxon>Xylariales</taxon>
        <taxon>Hypoxylaceae</taxon>
        <taxon>Hypoxylon</taxon>
    </lineage>
</organism>
<proteinExistence type="predicted"/>
<dbReference type="EMBL" id="MU393447">
    <property type="protein sequence ID" value="KAI4867427.1"/>
    <property type="molecule type" value="Genomic_DNA"/>
</dbReference>
<gene>
    <name evidence="1" type="ORF">F4820DRAFT_202119</name>
</gene>
<reference evidence="1 2" key="1">
    <citation type="journal article" date="2022" name="New Phytol.">
        <title>Ecological generalism drives hyperdiversity of secondary metabolite gene clusters in xylarialean endophytes.</title>
        <authorList>
            <person name="Franco M.E.E."/>
            <person name="Wisecaver J.H."/>
            <person name="Arnold A.E."/>
            <person name="Ju Y.M."/>
            <person name="Slot J.C."/>
            <person name="Ahrendt S."/>
            <person name="Moore L.P."/>
            <person name="Eastman K.E."/>
            <person name="Scott K."/>
            <person name="Konkel Z."/>
            <person name="Mondo S.J."/>
            <person name="Kuo A."/>
            <person name="Hayes R.D."/>
            <person name="Haridas S."/>
            <person name="Andreopoulos B."/>
            <person name="Riley R."/>
            <person name="LaButti K."/>
            <person name="Pangilinan J."/>
            <person name="Lipzen A."/>
            <person name="Amirebrahimi M."/>
            <person name="Yan J."/>
            <person name="Adam C."/>
            <person name="Keymanesh K."/>
            <person name="Ng V."/>
            <person name="Louie K."/>
            <person name="Northen T."/>
            <person name="Drula E."/>
            <person name="Henrissat B."/>
            <person name="Hsieh H.M."/>
            <person name="Youens-Clark K."/>
            <person name="Lutzoni F."/>
            <person name="Miadlikowska J."/>
            <person name="Eastwood D.C."/>
            <person name="Hamelin R.C."/>
            <person name="Grigoriev I.V."/>
            <person name="U'Ren J.M."/>
        </authorList>
    </citation>
    <scope>NUCLEOTIDE SEQUENCE [LARGE SCALE GENOMIC DNA]</scope>
    <source>
        <strain evidence="1 2">CBS 119005</strain>
    </source>
</reference>
<accession>A0ACB9Z6U6</accession>
<evidence type="ECO:0000313" key="1">
    <source>
        <dbReference type="EMBL" id="KAI4867427.1"/>
    </source>
</evidence>
<evidence type="ECO:0000313" key="2">
    <source>
        <dbReference type="Proteomes" id="UP001497700"/>
    </source>
</evidence>
<sequence>MADNNGNTGDNTPVQPQPTLQLPDWFIKHHIKLLSEIQAAKGKDLLLDMFLKDSIATDDENRTPNMWHQLRDAIAAAFVNTPQGQLVSHTACILLSPANYAVVDSKFFDTTITQLAQSVRASLISLDLEDLEEIGREFWRQSQEFEDAHKDASPTQSSWDLIDDGFPAPFARHYFAPPLEKEILKSLVWCHPDPTSIRNTQLEVQSSNFRSPQTEDDTKEHRGRVVAAVLDGVTTKFTGSASNEALGKNGIATEQPVVLLQIHEDNLLSKSWSSSTQHKILIIEALLGLYELVKRRREGGQKIVILISSRSLPSAGLLLNMLRITSVSTFTIPIESSIAPSLERELAQKRHMGTLNARRFGRELMWRAANLFPQELRQSLSMWIHSEGDLFDYTLLGDSNWDADRIHKAVTQISGRAWDKKHLELEDIRLVLCQLGLLSKPHEVTHGKPKPEAQTAEERMEEIEEDLDKYEENLWGRLVNKESIDSAMEDVIIDQELKQRIDMLTYLLKTRPKTTSKALLNAFRVRGALLFGAPGTGKTLIARALAKGSGSSMLVLDGSAHISKWCGESEKYIRAAFTLATKLYPCILFIDEVDSLFSRRQSDDKSWERATINQFLLQMDGLNKDDEAPLVLVATNLPWDLDEAFLRRLPQKIFFELPNPDARFRILRGLLSDDDLDPQVDLKAIAARTDGYSGSDLRDLCNEAALSWMAEEFNAEVTTVRLTMGHFDRALDQVRPTVTESMSRKLHQFASRFKVQRRREGTGRTITQPEQTSRVTFVVPEPKAGSLF</sequence>
<comment type="caution">
    <text evidence="1">The sequence shown here is derived from an EMBL/GenBank/DDBJ whole genome shotgun (WGS) entry which is preliminary data.</text>
</comment>